<reference evidence="15" key="1">
    <citation type="journal article" date="2014" name="BMC Genomics">
        <title>Genome sequencing of two Neorhizobium galegae strains reveals a noeT gene responsible for the unusual acetylation of the nodulation factors.</title>
        <authorList>
            <person name="Osterman J."/>
            <person name="Marsh J."/>
            <person name="Laine P.K."/>
            <person name="Zeng Z."/>
            <person name="Alatalo E."/>
            <person name="Sullivan J.T."/>
            <person name="Young J.P."/>
            <person name="Thomas-Oates J."/>
            <person name="Paulin L."/>
            <person name="Lindstrom K."/>
        </authorList>
    </citation>
    <scope>NUCLEOTIDE SEQUENCE [LARGE SCALE GENOMIC DNA]</scope>
    <source>
        <strain evidence="15">HAMBI 540</strain>
    </source>
</reference>
<keyword evidence="6" id="KW-0479">Metal-binding</keyword>
<keyword evidence="5" id="KW-0808">Transferase</keyword>
<evidence type="ECO:0000256" key="1">
    <source>
        <dbReference type="ARBA" id="ARBA00003469"/>
    </source>
</evidence>
<dbReference type="GO" id="GO:0016740">
    <property type="term" value="F:transferase activity"/>
    <property type="evidence" value="ECO:0007669"/>
    <property type="project" value="UniProtKB-KW"/>
</dbReference>
<evidence type="ECO:0000256" key="11">
    <source>
        <dbReference type="ARBA" id="ARBA00048179"/>
    </source>
</evidence>
<feature type="domain" description="SsuA/THI5-like" evidence="13">
    <location>
        <begin position="46"/>
        <end position="258"/>
    </location>
</feature>
<dbReference type="eggNOG" id="COG0715">
    <property type="taxonomic scope" value="Bacteria"/>
</dbReference>
<dbReference type="AlphaFoldDB" id="A0A068T1Q2"/>
<evidence type="ECO:0000256" key="5">
    <source>
        <dbReference type="ARBA" id="ARBA00022679"/>
    </source>
</evidence>
<name>A0A068T1Q2_NEOGA</name>
<evidence type="ECO:0000313" key="14">
    <source>
        <dbReference type="EMBL" id="CDN51405.1"/>
    </source>
</evidence>
<comment type="pathway">
    <text evidence="2">Cofactor biosynthesis; thiamine diphosphate biosynthesis.</text>
</comment>
<dbReference type="GO" id="GO:0009228">
    <property type="term" value="P:thiamine biosynthetic process"/>
    <property type="evidence" value="ECO:0007669"/>
    <property type="project" value="UniProtKB-KW"/>
</dbReference>
<evidence type="ECO:0000259" key="13">
    <source>
        <dbReference type="Pfam" id="PF09084"/>
    </source>
</evidence>
<evidence type="ECO:0000256" key="12">
    <source>
        <dbReference type="SAM" id="SignalP"/>
    </source>
</evidence>
<keyword evidence="9" id="KW-0408">Iron</keyword>
<dbReference type="PANTHER" id="PTHR31528:SF1">
    <property type="entry name" value="4-AMINO-5-HYDROXYMETHYL-2-METHYLPYRIMIDINE PHOSPHATE SYNTHASE THI11-RELATED"/>
    <property type="match status" value="1"/>
</dbReference>
<dbReference type="EMBL" id="HG938354">
    <property type="protein sequence ID" value="CDN51405.1"/>
    <property type="molecule type" value="Genomic_DNA"/>
</dbReference>
<keyword evidence="7" id="KW-0663">Pyridoxal phosphate</keyword>
<dbReference type="OrthoDB" id="5372616at2"/>
<sequence>MLKKRQLLAALAATFIGIQGLGYCATPAAAQQAVNASLRLKWLTQAQFAGFYVALEKGYYKDEGINLTINPGGPNLLTENLVATGADTFGLSGGTDSVFSARDKGLPIVCIGVAHQVTPFVFVTYKDGPVKTVQDFKGKKVTAWFTGANHVLSAMLAKAGIKAGEVDIQPQQVSMTPFIDKQVDVATATRYNELQIVAQRAGMDNLRIFVPEDSGVSFPRDTLIVSEQTAKEKPELVEKFLRASIKGWKYALTNEKEAIDIVMKVAPTLDRAQQEVMLSEIKKLMVAGKGGTDGLFAIDKTAVGSANSLLAEYKVISKPVDLDAAFNDSFLSKIPVAEKRL</sequence>
<dbReference type="SUPFAM" id="SSF53850">
    <property type="entry name" value="Periplasmic binding protein-like II"/>
    <property type="match status" value="1"/>
</dbReference>
<keyword evidence="12" id="KW-0732">Signal</keyword>
<dbReference type="Gene3D" id="3.40.190.10">
    <property type="entry name" value="Periplasmic binding protein-like II"/>
    <property type="match status" value="2"/>
</dbReference>
<dbReference type="GO" id="GO:0046872">
    <property type="term" value="F:metal ion binding"/>
    <property type="evidence" value="ECO:0007669"/>
    <property type="project" value="UniProtKB-KW"/>
</dbReference>
<evidence type="ECO:0000256" key="8">
    <source>
        <dbReference type="ARBA" id="ARBA00022977"/>
    </source>
</evidence>
<feature type="signal peptide" evidence="12">
    <location>
        <begin position="1"/>
        <end position="24"/>
    </location>
</feature>
<evidence type="ECO:0000256" key="3">
    <source>
        <dbReference type="ARBA" id="ARBA00009406"/>
    </source>
</evidence>
<evidence type="ECO:0000313" key="15">
    <source>
        <dbReference type="Proteomes" id="UP000028181"/>
    </source>
</evidence>
<comment type="catalytic activity">
    <reaction evidence="11">
        <text>N(6)-(pyridoxal phosphate)-L-lysyl-[4-amino-5-hydroxymethyl-2-methylpyrimidine phosphate synthase] + L-histidyl-[4-amino-5-hydroxymethyl-2-methylpyrimidine phosphate synthase] + 2 Fe(3+) + 4 H2O = L-lysyl-[4-amino-5-hydroxymethyl-2-methylpyrimidine phosphate synthase] + (2S)-2-amino-5-hydroxy-4-oxopentanoyl-[4-amino-5-hydroxymethyl-2-methylpyrimidine phosphate synthase] + 4-amino-2-methyl-5-(phosphooxymethyl)pyrimidine + 3-oxopropanoate + 2 Fe(2+) + 2 H(+)</text>
        <dbReference type="Rhea" id="RHEA:65756"/>
        <dbReference type="Rhea" id="RHEA-COMP:16892"/>
        <dbReference type="Rhea" id="RHEA-COMP:16893"/>
        <dbReference type="Rhea" id="RHEA-COMP:16894"/>
        <dbReference type="Rhea" id="RHEA-COMP:16895"/>
        <dbReference type="ChEBI" id="CHEBI:15377"/>
        <dbReference type="ChEBI" id="CHEBI:15378"/>
        <dbReference type="ChEBI" id="CHEBI:29033"/>
        <dbReference type="ChEBI" id="CHEBI:29034"/>
        <dbReference type="ChEBI" id="CHEBI:29969"/>
        <dbReference type="ChEBI" id="CHEBI:29979"/>
        <dbReference type="ChEBI" id="CHEBI:33190"/>
        <dbReference type="ChEBI" id="CHEBI:58354"/>
        <dbReference type="ChEBI" id="CHEBI:143915"/>
        <dbReference type="ChEBI" id="CHEBI:157692"/>
    </reaction>
    <physiologicalReaction direction="left-to-right" evidence="11">
        <dbReference type="Rhea" id="RHEA:65757"/>
    </physiologicalReaction>
</comment>
<dbReference type="InterPro" id="IPR027939">
    <property type="entry name" value="NMT1/THI5"/>
</dbReference>
<evidence type="ECO:0000256" key="4">
    <source>
        <dbReference type="ARBA" id="ARBA00011738"/>
    </source>
</evidence>
<proteinExistence type="inferred from homology"/>
<evidence type="ECO:0000256" key="9">
    <source>
        <dbReference type="ARBA" id="ARBA00023004"/>
    </source>
</evidence>
<dbReference type="GeneID" id="24260739"/>
<evidence type="ECO:0000256" key="6">
    <source>
        <dbReference type="ARBA" id="ARBA00022723"/>
    </source>
</evidence>
<dbReference type="KEGG" id="ngg:RG540_PA07290"/>
<organism evidence="14 15">
    <name type="scientific">Neorhizobium galegae bv. orientalis str. HAMBI 540</name>
    <dbReference type="NCBI Taxonomy" id="1028800"/>
    <lineage>
        <taxon>Bacteria</taxon>
        <taxon>Pseudomonadati</taxon>
        <taxon>Pseudomonadota</taxon>
        <taxon>Alphaproteobacteria</taxon>
        <taxon>Hyphomicrobiales</taxon>
        <taxon>Rhizobiaceae</taxon>
        <taxon>Rhizobium/Agrobacterium group</taxon>
        <taxon>Neorhizobium</taxon>
    </lineage>
</organism>
<protein>
    <recommendedName>
        <fullName evidence="10">Thiamine pyrimidine synthase</fullName>
    </recommendedName>
</protein>
<accession>A0A068T1Q2</accession>
<comment type="subunit">
    <text evidence="4">Homodimer.</text>
</comment>
<dbReference type="InterPro" id="IPR015168">
    <property type="entry name" value="SsuA/THI5"/>
</dbReference>
<evidence type="ECO:0000256" key="2">
    <source>
        <dbReference type="ARBA" id="ARBA00004948"/>
    </source>
</evidence>
<keyword evidence="15" id="KW-1185">Reference proteome</keyword>
<dbReference type="RefSeq" id="WP_041364852.1">
    <property type="nucleotide sequence ID" value="NZ_HG938354.1"/>
</dbReference>
<keyword evidence="14" id="KW-0614">Plasmid</keyword>
<evidence type="ECO:0000256" key="10">
    <source>
        <dbReference type="ARBA" id="ARBA00033171"/>
    </source>
</evidence>
<dbReference type="Pfam" id="PF09084">
    <property type="entry name" value="NMT1"/>
    <property type="match status" value="1"/>
</dbReference>
<comment type="function">
    <text evidence="1">Responsible for the formation of the pyrimidine heterocycle in the thiamine biosynthesis pathway. Catalyzes the formation of hydroxymethylpyrimidine phosphate (HMP-P) from histidine and pyridoxal phosphate (PLP). The protein uses PLP and the active site histidine to form HMP-P, generating an inactive enzyme. The enzyme can only undergo a single turnover, which suggests it is a suicide enzyme.</text>
</comment>
<dbReference type="HOGENOM" id="CLU_028871_1_3_5"/>
<dbReference type="Proteomes" id="UP000028181">
    <property type="component" value="Plasmid pHAMBI540a"/>
</dbReference>
<dbReference type="PATRIC" id="fig|1028800.3.peg.5355"/>
<evidence type="ECO:0000256" key="7">
    <source>
        <dbReference type="ARBA" id="ARBA00022898"/>
    </source>
</evidence>
<feature type="chain" id="PRO_5001653573" description="Thiamine pyrimidine synthase" evidence="12">
    <location>
        <begin position="25"/>
        <end position="341"/>
    </location>
</feature>
<gene>
    <name evidence="14" type="ORF">RG540_PA07290</name>
</gene>
<keyword evidence="8" id="KW-0784">Thiamine biosynthesis</keyword>
<dbReference type="PANTHER" id="PTHR31528">
    <property type="entry name" value="4-AMINO-5-HYDROXYMETHYL-2-METHYLPYRIMIDINE PHOSPHATE SYNTHASE THI11-RELATED"/>
    <property type="match status" value="1"/>
</dbReference>
<geneLocation type="plasmid" evidence="15">
    <name>II</name>
</geneLocation>
<comment type="similarity">
    <text evidence="3">Belongs to the NMT1/THI5 family.</text>
</comment>